<evidence type="ECO:0000259" key="2">
    <source>
        <dbReference type="PROSITE" id="PS51820"/>
    </source>
</evidence>
<gene>
    <name evidence="3" type="ORF">GCM10011611_60860</name>
</gene>
<keyword evidence="4" id="KW-1185">Reference proteome</keyword>
<keyword evidence="1" id="KW-0732">Signal</keyword>
<evidence type="ECO:0000313" key="3">
    <source>
        <dbReference type="EMBL" id="GGF46214.1"/>
    </source>
</evidence>
<evidence type="ECO:0000256" key="1">
    <source>
        <dbReference type="SAM" id="SignalP"/>
    </source>
</evidence>
<protein>
    <recommendedName>
        <fullName evidence="2">PA14 domain-containing protein</fullName>
    </recommendedName>
</protein>
<dbReference type="Pfam" id="PF07691">
    <property type="entry name" value="PA14"/>
    <property type="match status" value="1"/>
</dbReference>
<feature type="domain" description="PA14" evidence="2">
    <location>
        <begin position="33"/>
        <end position="183"/>
    </location>
</feature>
<dbReference type="InterPro" id="IPR037524">
    <property type="entry name" value="PA14/GLEYA"/>
</dbReference>
<dbReference type="Proteomes" id="UP000646365">
    <property type="component" value="Unassembled WGS sequence"/>
</dbReference>
<reference evidence="3" key="1">
    <citation type="journal article" date="2014" name="Int. J. Syst. Evol. Microbiol.">
        <title>Complete genome sequence of Corynebacterium casei LMG S-19264T (=DSM 44701T), isolated from a smear-ripened cheese.</title>
        <authorList>
            <consortium name="US DOE Joint Genome Institute (JGI-PGF)"/>
            <person name="Walter F."/>
            <person name="Albersmeier A."/>
            <person name="Kalinowski J."/>
            <person name="Ruckert C."/>
        </authorList>
    </citation>
    <scope>NUCLEOTIDE SEQUENCE</scope>
    <source>
        <strain evidence="3">CGMCC 1.15725</strain>
    </source>
</reference>
<dbReference type="InterPro" id="IPR011658">
    <property type="entry name" value="PA14_dom"/>
</dbReference>
<dbReference type="AlphaFoldDB" id="A0A8J3E6M9"/>
<sequence>MVRRLALRTLAACLLPACALSAFPPGRASAQGVVDGGFVGSYYANPSFSTTPAFQRRDNRIDFTWTGSGVGGSSSPEFAGVGRQAFSAGWTGRILPATSETYSFALTTAGAVALYIRPAGNHPWTTLIADFGSSPRARQGTVALEAGRSYELLLYYWQYGPQGQLSLDWGSPTIPMATLDAATPLGVNIAYTSPNDPSLIFADAVMQAAAFQVNSNYASFNAPAPVDAQGWPTTDATLPLWSVPREPEGTYLLSFTGQAQVVDWLGIGSFSVGGVAYGATLPAGAGYDPASNTTTAEWVVPATASPTSGAFLGFVASQRTPDAAVGSGVTNVHLMRPLARGSASSHPLGELFTADFKKLVSNFTVIRYMDYLATYANNQRHWSDRVKPTDRTQYQAQAGYGWQGKGAAWEYAVELANETGKDMWINLPLQVDDDYVTKVAELLAFGSDGTNPYTAPQANPVYPPLDPNLKVYVEYSNELWNTAFPMYHQNCVLAQQEVAAGGSPLNFDGSTSTAVWAHRRVAERTREISDLFRAVWGDAGMMSRVRPVLEWQYGDAHGTGSDGLKFLETYYGNADGQAHVANPQPVSHYLWGGGGAWYALPVNPEASTIAAIYASGLDPSLPGTTAADAAWTLAYGLQELGYEGGFYVGANNVSVTNSAAQTDLQNAANLDPAASAFEAETIDLFFEKGGNLPLVFTTSGEQYGIVYPTIHDQDTPKMRAILAAIDGGRPAATIGTPAPGTLPVSSAAVATGATQMQGALTKPGDFVGWSVNLPSAGTYSVTTDAGTATPQILIDGVPVGTGSWTGPLGQGLHGIRIRATGPVAINNLIVTQ</sequence>
<feature type="signal peptide" evidence="1">
    <location>
        <begin position="1"/>
        <end position="30"/>
    </location>
</feature>
<accession>A0A8J3E6M9</accession>
<proteinExistence type="predicted"/>
<dbReference type="EMBL" id="BMJQ01000023">
    <property type="protein sequence ID" value="GGF46214.1"/>
    <property type="molecule type" value="Genomic_DNA"/>
</dbReference>
<dbReference type="SUPFAM" id="SSF49785">
    <property type="entry name" value="Galactose-binding domain-like"/>
    <property type="match status" value="1"/>
</dbReference>
<evidence type="ECO:0000313" key="4">
    <source>
        <dbReference type="Proteomes" id="UP000646365"/>
    </source>
</evidence>
<comment type="caution">
    <text evidence="3">The sequence shown here is derived from an EMBL/GenBank/DDBJ whole genome shotgun (WGS) entry which is preliminary data.</text>
</comment>
<reference evidence="3" key="2">
    <citation type="submission" date="2020-09" db="EMBL/GenBank/DDBJ databases">
        <authorList>
            <person name="Sun Q."/>
            <person name="Zhou Y."/>
        </authorList>
    </citation>
    <scope>NUCLEOTIDE SEQUENCE</scope>
    <source>
        <strain evidence="3">CGMCC 1.15725</strain>
    </source>
</reference>
<dbReference type="InterPro" id="IPR008979">
    <property type="entry name" value="Galactose-bd-like_sf"/>
</dbReference>
<name>A0A8J3E6M9_9PROT</name>
<dbReference type="PROSITE" id="PS51820">
    <property type="entry name" value="PA14"/>
    <property type="match status" value="1"/>
</dbReference>
<dbReference type="Gene3D" id="3.90.182.10">
    <property type="entry name" value="Toxin - Anthrax Protective Antigen,domain 1"/>
    <property type="match status" value="1"/>
</dbReference>
<dbReference type="SMART" id="SM00758">
    <property type="entry name" value="PA14"/>
    <property type="match status" value="1"/>
</dbReference>
<dbReference type="RefSeq" id="WP_189051962.1">
    <property type="nucleotide sequence ID" value="NZ_BMJQ01000023.1"/>
</dbReference>
<feature type="chain" id="PRO_5035259439" description="PA14 domain-containing protein" evidence="1">
    <location>
        <begin position="31"/>
        <end position="832"/>
    </location>
</feature>
<dbReference type="SUPFAM" id="SSF56988">
    <property type="entry name" value="Anthrax protective antigen"/>
    <property type="match status" value="1"/>
</dbReference>
<organism evidence="3 4">
    <name type="scientific">Aliidongia dinghuensis</name>
    <dbReference type="NCBI Taxonomy" id="1867774"/>
    <lineage>
        <taxon>Bacteria</taxon>
        <taxon>Pseudomonadati</taxon>
        <taxon>Pseudomonadota</taxon>
        <taxon>Alphaproteobacteria</taxon>
        <taxon>Rhodospirillales</taxon>
        <taxon>Dongiaceae</taxon>
        <taxon>Aliidongia</taxon>
    </lineage>
</organism>